<dbReference type="RefSeq" id="XP_015411890.1">
    <property type="nucleotide sequence ID" value="XM_015545911.1"/>
</dbReference>
<dbReference type="SUPFAM" id="SSF54001">
    <property type="entry name" value="Cysteine proteinases"/>
    <property type="match status" value="1"/>
</dbReference>
<comment type="caution">
    <text evidence="11">The sequence shown here is derived from an EMBL/GenBank/DDBJ whole genome shotgun (WGS) entry which is preliminary data.</text>
</comment>
<dbReference type="GO" id="GO:0008270">
    <property type="term" value="F:zinc ion binding"/>
    <property type="evidence" value="ECO:0007669"/>
    <property type="project" value="UniProtKB-KW"/>
</dbReference>
<keyword evidence="2" id="KW-0479">Metal-binding</keyword>
<dbReference type="PROSITE" id="PS50236">
    <property type="entry name" value="CHCR"/>
    <property type="match status" value="1"/>
</dbReference>
<dbReference type="GeneID" id="26802457"/>
<evidence type="ECO:0000256" key="7">
    <source>
        <dbReference type="PROSITE-ProRule" id="PRU01006"/>
    </source>
</evidence>
<reference evidence="11 12" key="1">
    <citation type="submission" date="2014-06" db="EMBL/GenBank/DDBJ databases">
        <title>The Genome of the Aflatoxigenic Filamentous Fungus Aspergillus nomius.</title>
        <authorList>
            <person name="Moore M.G."/>
            <person name="Shannon B.M."/>
            <person name="Brian M.M."/>
        </authorList>
    </citation>
    <scope>NUCLEOTIDE SEQUENCE [LARGE SCALE GENOMIC DNA]</scope>
    <source>
        <strain evidence="11 12">NRRL 13137</strain>
    </source>
</reference>
<gene>
    <name evidence="11" type="ORF">ANOM_000653</name>
</gene>
<dbReference type="GO" id="GO:0007033">
    <property type="term" value="P:vacuole organization"/>
    <property type="evidence" value="ECO:0007669"/>
    <property type="project" value="TreeGrafter"/>
</dbReference>
<feature type="domain" description="USP" evidence="10">
    <location>
        <begin position="114"/>
        <end position="560"/>
    </location>
</feature>
<dbReference type="InterPro" id="IPR058919">
    <property type="entry name" value="Pep3/Vps18_RING_C"/>
</dbReference>
<evidence type="ECO:0000256" key="8">
    <source>
        <dbReference type="SAM" id="Coils"/>
    </source>
</evidence>
<evidence type="ECO:0000256" key="5">
    <source>
        <dbReference type="ARBA" id="ARBA00023136"/>
    </source>
</evidence>
<accession>A0A0L1JGZ8</accession>
<dbReference type="CDD" id="cd16462">
    <property type="entry name" value="RING-H2_Pep3p-like"/>
    <property type="match status" value="1"/>
</dbReference>
<dbReference type="Proteomes" id="UP000037505">
    <property type="component" value="Unassembled WGS sequence"/>
</dbReference>
<dbReference type="GO" id="GO:0030674">
    <property type="term" value="F:protein-macromolecule adaptor activity"/>
    <property type="evidence" value="ECO:0007669"/>
    <property type="project" value="TreeGrafter"/>
</dbReference>
<dbReference type="STRING" id="1509407.A0A0L1JGZ8"/>
<evidence type="ECO:0000259" key="10">
    <source>
        <dbReference type="PROSITE" id="PS50235"/>
    </source>
</evidence>
<dbReference type="InterPro" id="IPR028889">
    <property type="entry name" value="USP"/>
</dbReference>
<dbReference type="Pfam" id="PF26148">
    <property type="entry name" value="VPS18_RING_C"/>
    <property type="match status" value="1"/>
</dbReference>
<feature type="compositionally biased region" description="Low complexity" evidence="9">
    <location>
        <begin position="325"/>
        <end position="338"/>
    </location>
</feature>
<dbReference type="GO" id="GO:0016579">
    <property type="term" value="P:protein deubiquitination"/>
    <property type="evidence" value="ECO:0007669"/>
    <property type="project" value="InterPro"/>
</dbReference>
<evidence type="ECO:0000256" key="1">
    <source>
        <dbReference type="ARBA" id="ARBA00010454"/>
    </source>
</evidence>
<dbReference type="GO" id="GO:0006904">
    <property type="term" value="P:vesicle docking involved in exocytosis"/>
    <property type="evidence" value="ECO:0007669"/>
    <property type="project" value="TreeGrafter"/>
</dbReference>
<proteinExistence type="inferred from homology"/>
<evidence type="ECO:0000256" key="9">
    <source>
        <dbReference type="SAM" id="MobiDB-lite"/>
    </source>
</evidence>
<sequence>MSGIHRFLTRRERNSRYGKKDESSNILSRPLFRGFFSSTQAPIDTDEEQQKKVKLLERRIAQLGITNLKEEHFGYALQSSHAQGDVDKAFDLLLLLEDSIEGIIRGYTPSTKLLGAENRQGVTCYLDALLFAMFARLDCFEAILYKSFNDEPRRKLVILLRLWVNMLRSGKLITTDLVRVLFLLTLQREETLTGCLKTKHLQDALAECGWEDAAKLRQQDTSEAFTFITGKLELPLLTLKMDIYHTGKEDASDDHKFVNERLLEVAIPEPHDGNTVTLEDCLESYFNNRIEVKRHLERRNTVGSTKSVDSLSKGFTTHVETVEISPSPSTSPTTLSPPRLDEVTPISSVTETSGSNTPKPRRSSIVQERFIPDSEGDGNMTSQRRGSYRKEVMMPAWQFFSLIPWYTDNTPTNDAQVAAHFSSKRPILGLCLKRYSMLPNGKAVRLNTFIDIPTEIGLPHFIQDDNLDEEGPIYGNFKLSLQAMICHRGNSVDSGHYIAIVRGTSAGAPPTSSHSSETAFSDTTKYWMRFDDLAAERVTLVDIERALKHESPYLLFYQILPVNEDAAAVNLPDTAPSSEMSDDVQEIDTSAISQKLSTSGGDLPESWRTEGLRSNRPSFEITAPDNAEILPLEQNDRKHSVAFSDAVESNASGGLQVRAVPSTSPRLGPRDDDRGRNSFSFSRHTSRNRRSAPGSRAGSQTSESRISATFSRFTGRRSRDKVNGDGFSTEDDEFAVENMPPGEGAMSTSSESNEKSPTRGKESTKNKGKSKEKSREKIGRKLERECSRIMALDASNGYVAPSNLTETPDSALFDVRRVQLQFPLAADFVAAQVANNVLILALATNRILRIDLEAPEDIDDIDLPKKSSEIGVIRRMFLDPSASHLIITTTLGENYYLHTQSRQPKPLSRLKGVSIESIAWNPSLPTASTREILLGTTDGHIYEAYIEPSTEFYRREERYATAVYKVPEASPVTGLWAELVQTQAEQRRVLIATHGRLTYFIGRTGRHGREGGGSIYADLFQRETPLVHEAQKASNAAPSALAISPSAADGNTAKEFAWLSSQGVYHGQLPYSSEKVNQPFETANMLSRSFFPATESARGGKRLIQNPITAMTLSQWHILALVEGRVIAVNRMNEEIVYDQAVLEPGQSTLGLLADSTQQTYWLFTNQEIFEIAVEDEDRDIWKVFLQKQMFDEALHYARSSTQKDVVSTASGDFLASKGRYLEAAKVWGKSSKGFEEVCLTLINGGEHDALRKYLLGQLSTYKKSSSMQRIMVASWLVEVFMTKLNSLDDNMATNAEVAEGTSTEDIKGQLSGVRSEFQEFVTKYKSDLDKKTVYGIISSHGREEELLYFATAVSDHNYVLSYWIQREKWPEALNVLQRQSDPDVFYKYSSVLMTHAATGLVDILMRQTNLDPEKLIPALLNYNKMSNVPLNQNQAVRYLNFIIVNHPNPSPAVHNTLISIHASSISSSEAGLLTYLQSQASSPPPYDADFALRLCIQHQRFQSCIHIYSAMGQYLQAVELALQHEDIELAAIIADRPEGNDKLRKKLWLLVAEKKIQQPGTGIKDAIEFLRRCELLRIEDLIPFFPDFVVIDDFKDEICSALEDYSRHIDALRQEMDNSAHTARQIRSEIAALDMRYAIVEPGEKCWLCSLPVLSRQFFVFPCQHAFHSDCLGKEVLEGAGGKKKYIRDLQAQLNNSDISSSRREEIVKELDGLIAEACILCGDHALKQIDKPFITASDAADDWAL</sequence>
<keyword evidence="3" id="KW-0863">Zinc-finger</keyword>
<feature type="coiled-coil region" evidence="8">
    <location>
        <begin position="1596"/>
        <end position="1630"/>
    </location>
</feature>
<dbReference type="EMBL" id="JNOM01000007">
    <property type="protein sequence ID" value="KNG90967.1"/>
    <property type="molecule type" value="Genomic_DNA"/>
</dbReference>
<dbReference type="CDD" id="cd02670">
    <property type="entry name" value="Peptidase_C19N"/>
    <property type="match status" value="1"/>
</dbReference>
<evidence type="ECO:0000313" key="12">
    <source>
        <dbReference type="Proteomes" id="UP000037505"/>
    </source>
</evidence>
<dbReference type="GO" id="GO:0005768">
    <property type="term" value="C:endosome"/>
    <property type="evidence" value="ECO:0007669"/>
    <property type="project" value="TreeGrafter"/>
</dbReference>
<dbReference type="InterPro" id="IPR001394">
    <property type="entry name" value="Peptidase_C19_UCH"/>
</dbReference>
<feature type="repeat" description="CHCR" evidence="7">
    <location>
        <begin position="1404"/>
        <end position="1561"/>
    </location>
</feature>
<evidence type="ECO:0000256" key="4">
    <source>
        <dbReference type="ARBA" id="ARBA00022833"/>
    </source>
</evidence>
<feature type="region of interest" description="Disordered" evidence="9">
    <location>
        <begin position="594"/>
        <end position="626"/>
    </location>
</feature>
<dbReference type="PROSITE" id="PS50235">
    <property type="entry name" value="USP_3"/>
    <property type="match status" value="1"/>
</dbReference>
<dbReference type="Pfam" id="PF00443">
    <property type="entry name" value="UCH"/>
    <property type="match status" value="1"/>
</dbReference>
<dbReference type="GO" id="GO:0030897">
    <property type="term" value="C:HOPS complex"/>
    <property type="evidence" value="ECO:0007669"/>
    <property type="project" value="TreeGrafter"/>
</dbReference>
<evidence type="ECO:0000256" key="6">
    <source>
        <dbReference type="ARBA" id="ARBA00029433"/>
    </source>
</evidence>
<comment type="similarity">
    <text evidence="1">Belongs to the VPS18 family.</text>
</comment>
<evidence type="ECO:0000256" key="3">
    <source>
        <dbReference type="ARBA" id="ARBA00022771"/>
    </source>
</evidence>
<comment type="subcellular location">
    <subcellularLocation>
        <location evidence="6">Endomembrane system</location>
        <topology evidence="6">Peripheral membrane protein</topology>
        <orientation evidence="6">Cytoplasmic side</orientation>
    </subcellularLocation>
</comment>
<dbReference type="GO" id="GO:0007032">
    <property type="term" value="P:endosome organization"/>
    <property type="evidence" value="ECO:0007669"/>
    <property type="project" value="TreeGrafter"/>
</dbReference>
<keyword evidence="8" id="KW-0175">Coiled coil</keyword>
<dbReference type="GO" id="GO:0048284">
    <property type="term" value="P:organelle fusion"/>
    <property type="evidence" value="ECO:0007669"/>
    <property type="project" value="TreeGrafter"/>
</dbReference>
<dbReference type="InterPro" id="IPR038765">
    <property type="entry name" value="Papain-like_cys_pep_sf"/>
</dbReference>
<protein>
    <recommendedName>
        <fullName evidence="10">USP domain-containing protein</fullName>
    </recommendedName>
</protein>
<dbReference type="Pfam" id="PF05131">
    <property type="entry name" value="Pep3_Vps18"/>
    <property type="match status" value="1"/>
</dbReference>
<feature type="region of interest" description="Disordered" evidence="9">
    <location>
        <begin position="319"/>
        <end position="385"/>
    </location>
</feature>
<keyword evidence="12" id="KW-1185">Reference proteome</keyword>
<feature type="compositionally biased region" description="Polar residues" evidence="9">
    <location>
        <begin position="697"/>
        <end position="712"/>
    </location>
</feature>
<dbReference type="GO" id="GO:0004843">
    <property type="term" value="F:cysteine-type deubiquitinase activity"/>
    <property type="evidence" value="ECO:0007669"/>
    <property type="project" value="InterPro"/>
</dbReference>
<keyword evidence="4" id="KW-0862">Zinc</keyword>
<feature type="compositionally biased region" description="Basic and acidic residues" evidence="9">
    <location>
        <begin position="752"/>
        <end position="780"/>
    </location>
</feature>
<name>A0A0L1JGZ8_ASPN3</name>
<evidence type="ECO:0000256" key="2">
    <source>
        <dbReference type="ARBA" id="ARBA00022723"/>
    </source>
</evidence>
<dbReference type="InterPro" id="IPR000547">
    <property type="entry name" value="Clathrin_H-chain/VPS_repeat"/>
</dbReference>
<feature type="region of interest" description="Disordered" evidence="9">
    <location>
        <begin position="650"/>
        <end position="780"/>
    </location>
</feature>
<dbReference type="OrthoDB" id="1845386at2759"/>
<keyword evidence="5" id="KW-0472">Membrane</keyword>
<dbReference type="PANTHER" id="PTHR23323">
    <property type="entry name" value="VACUOLAR PROTEIN SORTING-ASSOCIATED PROTEIN"/>
    <property type="match status" value="1"/>
</dbReference>
<dbReference type="Gene3D" id="3.90.70.10">
    <property type="entry name" value="Cysteine proteinases"/>
    <property type="match status" value="2"/>
</dbReference>
<organism evidence="11 12">
    <name type="scientific">Aspergillus nomiae NRRL (strain ATCC 15546 / NRRL 13137 / CBS 260.88 / M93)</name>
    <dbReference type="NCBI Taxonomy" id="1509407"/>
    <lineage>
        <taxon>Eukaryota</taxon>
        <taxon>Fungi</taxon>
        <taxon>Dikarya</taxon>
        <taxon>Ascomycota</taxon>
        <taxon>Pezizomycotina</taxon>
        <taxon>Eurotiomycetes</taxon>
        <taxon>Eurotiomycetidae</taxon>
        <taxon>Eurotiales</taxon>
        <taxon>Aspergillaceae</taxon>
        <taxon>Aspergillus</taxon>
        <taxon>Aspergillus subgen. Circumdati</taxon>
    </lineage>
</organism>
<feature type="compositionally biased region" description="Polar residues" evidence="9">
    <location>
        <begin position="345"/>
        <end position="358"/>
    </location>
</feature>
<dbReference type="InterPro" id="IPR007810">
    <property type="entry name" value="Pep3/Vps18_beta-prop"/>
</dbReference>
<evidence type="ECO:0000313" key="11">
    <source>
        <dbReference type="EMBL" id="KNG90967.1"/>
    </source>
</evidence>
<dbReference type="GO" id="GO:0006886">
    <property type="term" value="P:intracellular protein transport"/>
    <property type="evidence" value="ECO:0007669"/>
    <property type="project" value="UniProtKB-UniRule"/>
</dbReference>
<dbReference type="PANTHER" id="PTHR23323:SF26">
    <property type="entry name" value="VACUOLAR PROTEIN SORTING-ASSOCIATED PROTEIN 18 HOMOLOG"/>
    <property type="match status" value="1"/>
</dbReference>